<dbReference type="EMBL" id="PQWB01000164">
    <property type="protein sequence ID" value="POZ60177.1"/>
    <property type="molecule type" value="Genomic_DNA"/>
</dbReference>
<dbReference type="Pfam" id="PF26078">
    <property type="entry name" value="Baseplate_J_M"/>
    <property type="match status" value="1"/>
</dbReference>
<accession>A0A2S5DB37</accession>
<evidence type="ECO:0000313" key="4">
    <source>
        <dbReference type="EMBL" id="POZ60177.1"/>
    </source>
</evidence>
<protein>
    <submittedName>
        <fullName evidence="4">Baseplate protein</fullName>
    </submittedName>
</protein>
<reference evidence="5" key="1">
    <citation type="submission" date="2018-02" db="EMBL/GenBank/DDBJ databases">
        <authorList>
            <person name="O'Hara-Hanley K."/>
            <person name="Soby S."/>
        </authorList>
    </citation>
    <scope>NUCLEOTIDE SEQUENCE [LARGE SCALE GENOMIC DNA]</scope>
    <source>
        <strain evidence="5">MWU14-2602</strain>
    </source>
</reference>
<feature type="domain" description="Baseplate J-like central" evidence="2">
    <location>
        <begin position="285"/>
        <end position="353"/>
    </location>
</feature>
<evidence type="ECO:0000313" key="5">
    <source>
        <dbReference type="Proteomes" id="UP000237082"/>
    </source>
</evidence>
<dbReference type="InterPro" id="IPR052726">
    <property type="entry name" value="Phage_Baseplate_Hub"/>
</dbReference>
<keyword evidence="5" id="KW-1185">Reference proteome</keyword>
<gene>
    <name evidence="4" type="ORF">C2I19_20350</name>
</gene>
<name>A0A2S5DB37_9NEIS</name>
<dbReference type="InterPro" id="IPR058530">
    <property type="entry name" value="Baseplate_J-like_C"/>
</dbReference>
<evidence type="ECO:0000259" key="2">
    <source>
        <dbReference type="Pfam" id="PF26078"/>
    </source>
</evidence>
<dbReference type="InterPro" id="IPR058531">
    <property type="entry name" value="Baseplate_J_M"/>
</dbReference>
<dbReference type="Pfam" id="PF26079">
    <property type="entry name" value="Baseplate_J_C"/>
    <property type="match status" value="1"/>
</dbReference>
<dbReference type="Proteomes" id="UP000237082">
    <property type="component" value="Unassembled WGS sequence"/>
</dbReference>
<organism evidence="4 5">
    <name type="scientific">Chromobacterium alticapitis</name>
    <dbReference type="NCBI Taxonomy" id="2073169"/>
    <lineage>
        <taxon>Bacteria</taxon>
        <taxon>Pseudomonadati</taxon>
        <taxon>Pseudomonadota</taxon>
        <taxon>Betaproteobacteria</taxon>
        <taxon>Neisseriales</taxon>
        <taxon>Chromobacteriaceae</taxon>
        <taxon>Chromobacterium</taxon>
    </lineage>
</organism>
<dbReference type="Pfam" id="PF04865">
    <property type="entry name" value="Baseplate_J"/>
    <property type="match status" value="1"/>
</dbReference>
<dbReference type="PANTHER" id="PTHR35862:SF1">
    <property type="entry name" value="FELS-2 PROPHAGE PROTEIN"/>
    <property type="match status" value="1"/>
</dbReference>
<feature type="domain" description="Baseplate J-like C-terminal" evidence="3">
    <location>
        <begin position="368"/>
        <end position="443"/>
    </location>
</feature>
<comment type="caution">
    <text evidence="4">The sequence shown here is derived from an EMBL/GenBank/DDBJ whole genome shotgun (WGS) entry which is preliminary data.</text>
</comment>
<evidence type="ECO:0000259" key="3">
    <source>
        <dbReference type="Pfam" id="PF26079"/>
    </source>
</evidence>
<proteinExistence type="predicted"/>
<dbReference type="PANTHER" id="PTHR35862">
    <property type="entry name" value="FELS-2 PROPHAGE PROTEIN"/>
    <property type="match status" value="1"/>
</dbReference>
<feature type="domain" description="Baseplate protein J-like barrel" evidence="1">
    <location>
        <begin position="182"/>
        <end position="249"/>
    </location>
</feature>
<evidence type="ECO:0000259" key="1">
    <source>
        <dbReference type="Pfam" id="PF04865"/>
    </source>
</evidence>
<dbReference type="AlphaFoldDB" id="A0A2S5DB37"/>
<dbReference type="InterPro" id="IPR006949">
    <property type="entry name" value="Barrel_Baseplate_J-like"/>
</dbReference>
<sequence>MGRLAEPPHALLPTRIPDMDQNMSLNPAEPFAPPADPAAAASALADAYLQQGGQELYPKQMEQLLAEMLANRQPSLAYADLPKFVADEPTAIVAEMARTYEQMAGKPLYPGQVEQLLINLFAYRESLARAAFNDAGRQNLVAFARAPMLDYLGELVGVSRQPAQPAMAQVKFTFPAYADAGGAKQLTLPAGARIAGNSEVQFQTTTPLAIRLSDKAQEQVCDVVATAPGEAGNLLQADDLNQLLDDIGAPVAVAGMSTPRGGAEAEDDERLRQRIRLAPEAYSWGSVNRYRLAAMSASVDVADVRVISPRRDGTVQVVVLGRAGSPEAVTLQRVQAALEDGKARMINDRIEVVPAQIVDYAIRLEVDVLSTRIPELVRRTVAERCQAHADKLARRLGGDIVPSQIKTALHDIDGLYDVRVLEPVDTRVLSAAEWPRCVAVEVSLGRVVNDV</sequence>